<dbReference type="Proteomes" id="UP000612362">
    <property type="component" value="Unassembled WGS sequence"/>
</dbReference>
<feature type="transmembrane region" description="Helical" evidence="1">
    <location>
        <begin position="75"/>
        <end position="92"/>
    </location>
</feature>
<feature type="transmembrane region" description="Helical" evidence="1">
    <location>
        <begin position="136"/>
        <end position="158"/>
    </location>
</feature>
<name>A0A8J3MY93_9CHLR</name>
<dbReference type="Gene3D" id="1.10.287.70">
    <property type="match status" value="1"/>
</dbReference>
<keyword evidence="3" id="KW-1185">Reference proteome</keyword>
<feature type="transmembrane region" description="Helical" evidence="1">
    <location>
        <begin position="25"/>
        <end position="45"/>
    </location>
</feature>
<keyword evidence="1" id="KW-0812">Transmembrane</keyword>
<feature type="transmembrane region" description="Helical" evidence="1">
    <location>
        <begin position="99"/>
        <end position="124"/>
    </location>
</feature>
<keyword evidence="1" id="KW-0472">Membrane</keyword>
<dbReference type="Pfam" id="PF07077">
    <property type="entry name" value="DUF1345"/>
    <property type="match status" value="1"/>
</dbReference>
<evidence type="ECO:0000313" key="2">
    <source>
        <dbReference type="EMBL" id="GHO49415.1"/>
    </source>
</evidence>
<evidence type="ECO:0008006" key="4">
    <source>
        <dbReference type="Google" id="ProtNLM"/>
    </source>
</evidence>
<accession>A0A8J3MY93</accession>
<dbReference type="InterPro" id="IPR009781">
    <property type="entry name" value="DUF1345"/>
</dbReference>
<sequence>MEQSLQQGHAEESQKESTFKRASSWKSLIIILVIYALCFFVDYSVNVFDKLFAIPAVATFVGPDDPGDNSFLPDMLIFLTPFAVLALAWIIGQMRLMRFILGIALSLATLYIAIVNTVLVYTLGQYQSKNGSDLGALVWNVLLIWFMIMVIFAAWYWFLDLKWGRRNFDSKKKELVFPQQADDFHGWDNWKPGVFDYLFLAFNTNTTFGPTDVVVLSQRAKFFMVLQTVLALLTFGVAFARITSMIGG</sequence>
<dbReference type="EMBL" id="BNJF01000005">
    <property type="protein sequence ID" value="GHO49415.1"/>
    <property type="molecule type" value="Genomic_DNA"/>
</dbReference>
<evidence type="ECO:0000256" key="1">
    <source>
        <dbReference type="SAM" id="Phobius"/>
    </source>
</evidence>
<dbReference type="SUPFAM" id="SSF81324">
    <property type="entry name" value="Voltage-gated potassium channels"/>
    <property type="match status" value="1"/>
</dbReference>
<reference evidence="2" key="1">
    <citation type="submission" date="2020-10" db="EMBL/GenBank/DDBJ databases">
        <title>Taxonomic study of unclassified bacteria belonging to the class Ktedonobacteria.</title>
        <authorList>
            <person name="Yabe S."/>
            <person name="Wang C.M."/>
            <person name="Zheng Y."/>
            <person name="Sakai Y."/>
            <person name="Cavaletti L."/>
            <person name="Monciardini P."/>
            <person name="Donadio S."/>
        </authorList>
    </citation>
    <scope>NUCLEOTIDE SEQUENCE</scope>
    <source>
        <strain evidence="2">SOSP1-1</strain>
    </source>
</reference>
<evidence type="ECO:0000313" key="3">
    <source>
        <dbReference type="Proteomes" id="UP000612362"/>
    </source>
</evidence>
<organism evidence="2 3">
    <name type="scientific">Ktedonospora formicarum</name>
    <dbReference type="NCBI Taxonomy" id="2778364"/>
    <lineage>
        <taxon>Bacteria</taxon>
        <taxon>Bacillati</taxon>
        <taxon>Chloroflexota</taxon>
        <taxon>Ktedonobacteria</taxon>
        <taxon>Ktedonobacterales</taxon>
        <taxon>Ktedonobacteraceae</taxon>
        <taxon>Ktedonospora</taxon>
    </lineage>
</organism>
<comment type="caution">
    <text evidence="2">The sequence shown here is derived from an EMBL/GenBank/DDBJ whole genome shotgun (WGS) entry which is preliminary data.</text>
</comment>
<dbReference type="RefSeq" id="WP_220198537.1">
    <property type="nucleotide sequence ID" value="NZ_BNJF01000005.1"/>
</dbReference>
<gene>
    <name evidence="2" type="ORF">KSX_75780</name>
</gene>
<proteinExistence type="predicted"/>
<dbReference type="AlphaFoldDB" id="A0A8J3MY93"/>
<keyword evidence="1" id="KW-1133">Transmembrane helix</keyword>
<protein>
    <recommendedName>
        <fullName evidence="4">DUF1345 domain-containing protein</fullName>
    </recommendedName>
</protein>
<feature type="transmembrane region" description="Helical" evidence="1">
    <location>
        <begin position="222"/>
        <end position="242"/>
    </location>
</feature>